<protein>
    <submittedName>
        <fullName evidence="1">Uncharacterized protein</fullName>
    </submittedName>
</protein>
<evidence type="ECO:0000313" key="1">
    <source>
        <dbReference type="EMBL" id="USF23461.1"/>
    </source>
</evidence>
<dbReference type="KEGG" id="msch:N508_000522"/>
<reference evidence="1" key="1">
    <citation type="journal article" date="2014" name="Genome Announc.">
        <title>Draft genome sequences of the altered schaedler flora, a defined bacterial community from gnotobiotic mice.</title>
        <authorList>
            <person name="Wannemuehler M.J."/>
            <person name="Overstreet A.M."/>
            <person name="Ward D.V."/>
            <person name="Phillips G.J."/>
        </authorList>
    </citation>
    <scope>NUCLEOTIDE SEQUENCE</scope>
    <source>
        <strain evidence="1">ASF457</strain>
    </source>
</reference>
<dbReference type="AlphaFoldDB" id="V2QF05"/>
<reference evidence="1" key="3">
    <citation type="submission" date="2022-06" db="EMBL/GenBank/DDBJ databases">
        <title>Resources to Facilitate Use of the Altered Schaedler Flora (ASF) Mouse Model to Study Microbiome Function.</title>
        <authorList>
            <person name="Proctor A."/>
            <person name="Parvinroo S."/>
            <person name="Richie T."/>
            <person name="Jia X."/>
            <person name="Lee S.T.M."/>
            <person name="Karp P.D."/>
            <person name="Paley S."/>
            <person name="Kostic A.D."/>
            <person name="Pierre J.F."/>
            <person name="Wannemuehler M.J."/>
            <person name="Phillips G.J."/>
        </authorList>
    </citation>
    <scope>NUCLEOTIDE SEQUENCE</scope>
    <source>
        <strain evidence="1">ASF457</strain>
    </source>
</reference>
<organism evidence="1 2">
    <name type="scientific">Mucispirillum schaedleri ASF457</name>
    <dbReference type="NCBI Taxonomy" id="1379858"/>
    <lineage>
        <taxon>Bacteria</taxon>
        <taxon>Pseudomonadati</taxon>
        <taxon>Deferribacterota</taxon>
        <taxon>Deferribacteres</taxon>
        <taxon>Deferribacterales</taxon>
        <taxon>Mucispirillaceae</taxon>
        <taxon>Mucispirillum</taxon>
    </lineage>
</organism>
<dbReference type="Proteomes" id="UP000017429">
    <property type="component" value="Chromosome"/>
</dbReference>
<proteinExistence type="predicted"/>
<dbReference type="RefSeq" id="WP_023276524.1">
    <property type="nucleotide sequence ID" value="NZ_CP097562.1"/>
</dbReference>
<gene>
    <name evidence="1" type="ORF">N508_000522</name>
</gene>
<name>V2QF05_9BACT</name>
<dbReference type="EMBL" id="CP097562">
    <property type="protein sequence ID" value="USF23461.1"/>
    <property type="molecule type" value="Genomic_DNA"/>
</dbReference>
<sequence>MDSYDKFERVILKIEQNLTYVLKKVMSPKYILIKICFIIIIFANLFWEFENWQNDGIFPLNFILHLVPTIHDEDALELKRLLMLNLNKDVYYKNFCIYNQNSPVYLHNDGRYYKWVYINVKKCQHGYYKVTYDNGKALCVLTKYSNIYYAPWGAEIVK</sequence>
<keyword evidence="2" id="KW-1185">Reference proteome</keyword>
<accession>V2QF05</accession>
<reference evidence="1" key="2">
    <citation type="submission" date="2022-05" db="EMBL/GenBank/DDBJ databases">
        <authorList>
            <person name="Proctor A.L."/>
            <person name="Phillips G.J."/>
            <person name="Wannemuehler M.J."/>
        </authorList>
    </citation>
    <scope>NUCLEOTIDE SEQUENCE</scope>
    <source>
        <strain evidence="1">ASF457</strain>
    </source>
</reference>
<evidence type="ECO:0000313" key="2">
    <source>
        <dbReference type="Proteomes" id="UP000017429"/>
    </source>
</evidence>